<dbReference type="EMBL" id="QEAM01000240">
    <property type="protein sequence ID" value="TPX43084.1"/>
    <property type="molecule type" value="Genomic_DNA"/>
</dbReference>
<keyword evidence="3 6" id="KW-0117">Actin capping</keyword>
<evidence type="ECO:0000256" key="1">
    <source>
        <dbReference type="ARBA" id="ARBA00010479"/>
    </source>
</evidence>
<gene>
    <name evidence="7" type="ORF">SeLEV6574_g05251</name>
    <name evidence="8" type="ORF">SeMB42_g02735</name>
</gene>
<evidence type="ECO:0000256" key="4">
    <source>
        <dbReference type="ARBA" id="ARBA00023203"/>
    </source>
</evidence>
<comment type="similarity">
    <text evidence="1 6">Belongs to the F-actin-capping protein alpha subunit family.</text>
</comment>
<dbReference type="OrthoDB" id="340550at2759"/>
<dbReference type="AlphaFoldDB" id="A0A507DBT7"/>
<dbReference type="SUPFAM" id="SSF90096">
    <property type="entry name" value="Subunits of heterodimeric actin filament capping protein Capz"/>
    <property type="match status" value="1"/>
</dbReference>
<keyword evidence="4 6" id="KW-0009">Actin-binding</keyword>
<accession>A0A507DBT7</accession>
<organism evidence="8 9">
    <name type="scientific">Synchytrium endobioticum</name>
    <dbReference type="NCBI Taxonomy" id="286115"/>
    <lineage>
        <taxon>Eukaryota</taxon>
        <taxon>Fungi</taxon>
        <taxon>Fungi incertae sedis</taxon>
        <taxon>Chytridiomycota</taxon>
        <taxon>Chytridiomycota incertae sedis</taxon>
        <taxon>Chytridiomycetes</taxon>
        <taxon>Synchytriales</taxon>
        <taxon>Synchytriaceae</taxon>
        <taxon>Synchytrium</taxon>
    </lineage>
</organism>
<evidence type="ECO:0000256" key="6">
    <source>
        <dbReference type="RuleBase" id="RU365077"/>
    </source>
</evidence>
<dbReference type="InterPro" id="IPR037282">
    <property type="entry name" value="CapZ_alpha/beta"/>
</dbReference>
<dbReference type="InterPro" id="IPR002189">
    <property type="entry name" value="CapZ_alpha"/>
</dbReference>
<dbReference type="Proteomes" id="UP000320475">
    <property type="component" value="Unassembled WGS sequence"/>
</dbReference>
<dbReference type="GO" id="GO:0030863">
    <property type="term" value="C:cortical cytoskeleton"/>
    <property type="evidence" value="ECO:0007669"/>
    <property type="project" value="TreeGrafter"/>
</dbReference>
<evidence type="ECO:0000256" key="5">
    <source>
        <dbReference type="ARBA" id="ARBA00025389"/>
    </source>
</evidence>
<dbReference type="GO" id="GO:0051016">
    <property type="term" value="P:barbed-end actin filament capping"/>
    <property type="evidence" value="ECO:0007669"/>
    <property type="project" value="UniProtKB-UniRule"/>
</dbReference>
<dbReference type="PROSITE" id="PS00749">
    <property type="entry name" value="F_ACTIN_CAPPING_A_2"/>
    <property type="match status" value="1"/>
</dbReference>
<dbReference type="GO" id="GO:0051015">
    <property type="term" value="F:actin filament binding"/>
    <property type="evidence" value="ECO:0007669"/>
    <property type="project" value="TreeGrafter"/>
</dbReference>
<dbReference type="EMBL" id="QEAN01000088">
    <property type="protein sequence ID" value="TPX49112.1"/>
    <property type="molecule type" value="Genomic_DNA"/>
</dbReference>
<dbReference type="Gene3D" id="3.90.1150.210">
    <property type="entry name" value="F-actin capping protein, beta subunit"/>
    <property type="match status" value="1"/>
</dbReference>
<evidence type="ECO:0000313" key="9">
    <source>
        <dbReference type="Proteomes" id="UP000317494"/>
    </source>
</evidence>
<comment type="function">
    <text evidence="5 6">F-actin-capping proteins bind in a Ca(2+)-independent manner to the fast growing ends of actin filaments (barbed end) thereby blocking the exchange of subunits at these ends. Unlike other capping proteins (such as gelsolin and severin), these proteins do not sever actin filaments.</text>
</comment>
<sequence>MTDKVKIASSFLLDSPPGEVNDVFNDIRTLVSDDASLQEGIGSAFEAYNTEQLTTATIPGVNHPVIISKYGEKPGRVYQDPRSGYSFTFDHIQRTVGDVTRDSPDTNSYRLAMDDALQQYVSQHYPDGACAVYHVPSTGYLHLAIVDSRYNPNNFWNGRWRSCYAIAMGGNELRGLLKLQVHYYEDGNVQLNTEKEIVADVASGNDERTFANGVIKQILKIENDFQSVLNENYAQLSDSTFKALRRALPVTRNRIDWNAIGGYRIGSELTASAGSK</sequence>
<dbReference type="InterPro" id="IPR017865">
    <property type="entry name" value="F-actin_cap_asu_CS"/>
</dbReference>
<evidence type="ECO:0000256" key="3">
    <source>
        <dbReference type="ARBA" id="ARBA00022467"/>
    </source>
</evidence>
<protein>
    <recommendedName>
        <fullName evidence="2 6">F-actin-capping protein subunit alpha</fullName>
    </recommendedName>
</protein>
<dbReference type="PRINTS" id="PR00191">
    <property type="entry name" value="FACTINCAPA"/>
</dbReference>
<dbReference type="FunFam" id="3.90.1150.210:FF:000003">
    <property type="entry name" value="F-actin-capping protein subunit alpha"/>
    <property type="match status" value="1"/>
</dbReference>
<proteinExistence type="inferred from homology"/>
<evidence type="ECO:0000313" key="8">
    <source>
        <dbReference type="EMBL" id="TPX49112.1"/>
    </source>
</evidence>
<evidence type="ECO:0000256" key="2">
    <source>
        <dbReference type="ARBA" id="ARBA00014038"/>
    </source>
</evidence>
<comment type="subunit">
    <text evidence="6">Heterodimer of an alpha and a beta subunit.</text>
</comment>
<dbReference type="Gene3D" id="3.30.1140.60">
    <property type="entry name" value="F-actin capping protein, alpha subunit"/>
    <property type="match status" value="1"/>
</dbReference>
<dbReference type="PROSITE" id="PS00748">
    <property type="entry name" value="F_ACTIN_CAPPING_A_1"/>
    <property type="match status" value="1"/>
</dbReference>
<comment type="caution">
    <text evidence="8">The sequence shown here is derived from an EMBL/GenBank/DDBJ whole genome shotgun (WGS) entry which is preliminary data.</text>
</comment>
<dbReference type="InterPro" id="IPR042489">
    <property type="entry name" value="CapZ_alpha_1"/>
</dbReference>
<dbReference type="InterPro" id="IPR042276">
    <property type="entry name" value="CapZ_alpha/beta_2"/>
</dbReference>
<dbReference type="Proteomes" id="UP000317494">
    <property type="component" value="Unassembled WGS sequence"/>
</dbReference>
<dbReference type="STRING" id="286115.A0A507DBT7"/>
<dbReference type="GO" id="GO:0008290">
    <property type="term" value="C:F-actin capping protein complex"/>
    <property type="evidence" value="ECO:0007669"/>
    <property type="project" value="UniProtKB-UniRule"/>
</dbReference>
<evidence type="ECO:0000313" key="10">
    <source>
        <dbReference type="Proteomes" id="UP000320475"/>
    </source>
</evidence>
<name>A0A507DBT7_9FUNG</name>
<dbReference type="PANTHER" id="PTHR10653:SF0">
    <property type="entry name" value="F-ACTIN-CAPPING PROTEIN SUBUNIT ALPHA"/>
    <property type="match status" value="1"/>
</dbReference>
<keyword evidence="9" id="KW-1185">Reference proteome</keyword>
<dbReference type="Pfam" id="PF01267">
    <property type="entry name" value="F-actin_cap_A"/>
    <property type="match status" value="1"/>
</dbReference>
<dbReference type="GO" id="GO:0030036">
    <property type="term" value="P:actin cytoskeleton organization"/>
    <property type="evidence" value="ECO:0007669"/>
    <property type="project" value="TreeGrafter"/>
</dbReference>
<evidence type="ECO:0000313" key="7">
    <source>
        <dbReference type="EMBL" id="TPX43084.1"/>
    </source>
</evidence>
<reference evidence="9 10" key="1">
    <citation type="journal article" date="2019" name="Sci. Rep.">
        <title>Comparative genomics of chytrid fungi reveal insights into the obligate biotrophic and pathogenic lifestyle of Synchytrium endobioticum.</title>
        <authorList>
            <person name="van de Vossenberg B.T.L.H."/>
            <person name="Warris S."/>
            <person name="Nguyen H.D.T."/>
            <person name="van Gent-Pelzer M.P.E."/>
            <person name="Joly D.L."/>
            <person name="van de Geest H.C."/>
            <person name="Bonants P.J.M."/>
            <person name="Smith D.S."/>
            <person name="Levesque C.A."/>
            <person name="van der Lee T.A.J."/>
        </authorList>
    </citation>
    <scope>NUCLEOTIDE SEQUENCE [LARGE SCALE GENOMIC DNA]</scope>
    <source>
        <strain evidence="7 10">LEV6574</strain>
        <strain evidence="8 9">MB42</strain>
    </source>
</reference>
<dbReference type="VEuPathDB" id="FungiDB:SeMB42_g02735"/>
<dbReference type="PANTHER" id="PTHR10653">
    <property type="entry name" value="F-ACTIN-CAPPING PROTEIN SUBUNIT ALPHA"/>
    <property type="match status" value="1"/>
</dbReference>